<dbReference type="Proteomes" id="UP001479436">
    <property type="component" value="Unassembled WGS sequence"/>
</dbReference>
<evidence type="ECO:0000259" key="14">
    <source>
        <dbReference type="Pfam" id="PF13439"/>
    </source>
</evidence>
<comment type="similarity">
    <text evidence="12">Belongs to the glycosyltransferase group 1 family.</text>
</comment>
<dbReference type="EC" id="2.4.1.257" evidence="12"/>
<evidence type="ECO:0000256" key="5">
    <source>
        <dbReference type="ARBA" id="ARBA00022679"/>
    </source>
</evidence>
<evidence type="ECO:0000256" key="8">
    <source>
        <dbReference type="ARBA" id="ARBA00022989"/>
    </source>
</evidence>
<dbReference type="PANTHER" id="PTHR45918">
    <property type="entry name" value="ALPHA-1,3/1,6-MANNOSYLTRANSFERASE ALG2"/>
    <property type="match status" value="1"/>
</dbReference>
<evidence type="ECO:0000256" key="4">
    <source>
        <dbReference type="ARBA" id="ARBA00022676"/>
    </source>
</evidence>
<name>A0ABR2WYL1_9FUNG</name>
<evidence type="ECO:0000256" key="11">
    <source>
        <dbReference type="ARBA" id="ARBA00045104"/>
    </source>
</evidence>
<dbReference type="EMBL" id="JASJQH010000144">
    <property type="protein sequence ID" value="KAK9766569.1"/>
    <property type="molecule type" value="Genomic_DNA"/>
</dbReference>
<keyword evidence="7 12" id="KW-0256">Endoplasmic reticulum</keyword>
<feature type="transmembrane region" description="Helical" evidence="12">
    <location>
        <begin position="430"/>
        <end position="450"/>
    </location>
</feature>
<keyword evidence="8 12" id="KW-1133">Transmembrane helix</keyword>
<evidence type="ECO:0000256" key="12">
    <source>
        <dbReference type="RuleBase" id="RU367136"/>
    </source>
</evidence>
<comment type="caution">
    <text evidence="15">The sequence shown here is derived from an EMBL/GenBank/DDBJ whole genome shotgun (WGS) entry which is preliminary data.</text>
</comment>
<dbReference type="SUPFAM" id="SSF53756">
    <property type="entry name" value="UDP-Glycosyltransferase/glycogen phosphorylase"/>
    <property type="match status" value="1"/>
</dbReference>
<evidence type="ECO:0000259" key="13">
    <source>
        <dbReference type="Pfam" id="PF00534"/>
    </source>
</evidence>
<comment type="subcellular location">
    <subcellularLocation>
        <location evidence="2 12">Endoplasmic reticulum membrane</location>
    </subcellularLocation>
</comment>
<proteinExistence type="inferred from homology"/>
<dbReference type="CDD" id="cd03805">
    <property type="entry name" value="GT4_ALG2-like"/>
    <property type="match status" value="1"/>
</dbReference>
<keyword evidence="5 12" id="KW-0808">Transferase</keyword>
<evidence type="ECO:0000256" key="1">
    <source>
        <dbReference type="ARBA" id="ARBA00003142"/>
    </source>
</evidence>
<evidence type="ECO:0000256" key="7">
    <source>
        <dbReference type="ARBA" id="ARBA00022824"/>
    </source>
</evidence>
<keyword evidence="4 12" id="KW-0328">Glycosyltransferase</keyword>
<dbReference type="EC" id="2.4.1.132" evidence="12"/>
<comment type="catalytic activity">
    <reaction evidence="11 12">
        <text>an alpha-D-Man-(1-&gt;3)-beta-D-Man-(1-&gt;4)-beta-D-GlcNAc-(1-&gt;4)-alpha-D-GlcNAc-diphospho-di-trans,poly-cis-dolichol + GDP-alpha-D-mannose = an alpha-D-Man-(1-&gt;3)-[alpha-D-Man-(1-&gt;6)]-beta-D-Man-(1-&gt;4)-beta-D-GlcNAc-(1-&gt;4)-alpha-D-GlcNAc-diphospho-di-trans,poly-cis-dolichol + GDP + H(+)</text>
        <dbReference type="Rhea" id="RHEA:29519"/>
        <dbReference type="Rhea" id="RHEA-COMP:19513"/>
        <dbReference type="Rhea" id="RHEA-COMP:19515"/>
        <dbReference type="ChEBI" id="CHEBI:15378"/>
        <dbReference type="ChEBI" id="CHEBI:57527"/>
        <dbReference type="ChEBI" id="CHEBI:58189"/>
        <dbReference type="ChEBI" id="CHEBI:132510"/>
        <dbReference type="ChEBI" id="CHEBI:132511"/>
        <dbReference type="EC" id="2.4.1.257"/>
    </reaction>
    <physiologicalReaction direction="left-to-right" evidence="11 12">
        <dbReference type="Rhea" id="RHEA:29520"/>
    </physiologicalReaction>
</comment>
<evidence type="ECO:0000256" key="6">
    <source>
        <dbReference type="ARBA" id="ARBA00022692"/>
    </source>
</evidence>
<comment type="pathway">
    <text evidence="3 12">Protein modification; protein glycosylation.</text>
</comment>
<feature type="domain" description="Glycosyltransferase subfamily 4-like N-terminal" evidence="14">
    <location>
        <begin position="23"/>
        <end position="197"/>
    </location>
</feature>
<keyword evidence="16" id="KW-1185">Reference proteome</keyword>
<evidence type="ECO:0000256" key="3">
    <source>
        <dbReference type="ARBA" id="ARBA00004922"/>
    </source>
</evidence>
<dbReference type="Pfam" id="PF00534">
    <property type="entry name" value="Glycos_transf_1"/>
    <property type="match status" value="1"/>
</dbReference>
<dbReference type="Gene3D" id="3.40.50.2000">
    <property type="entry name" value="Glycogen Phosphorylase B"/>
    <property type="match status" value="2"/>
</dbReference>
<protein>
    <recommendedName>
        <fullName evidence="12">Alpha-1,3/1,6-mannosyltransferase ALG2</fullName>
        <ecNumber evidence="12">2.4.1.132</ecNumber>
        <ecNumber evidence="12">2.4.1.257</ecNumber>
    </recommendedName>
    <alternativeName>
        <fullName evidence="12">GDP-Man:Man(1)GlcNAc(2)-PP-Dol alpha-1,3-mannosyltransferase</fullName>
    </alternativeName>
</protein>
<keyword evidence="9 12" id="KW-0472">Membrane</keyword>
<dbReference type="InterPro" id="IPR001296">
    <property type="entry name" value="Glyco_trans_1"/>
</dbReference>
<evidence type="ECO:0000313" key="16">
    <source>
        <dbReference type="Proteomes" id="UP001479436"/>
    </source>
</evidence>
<evidence type="ECO:0000256" key="9">
    <source>
        <dbReference type="ARBA" id="ARBA00023136"/>
    </source>
</evidence>
<accession>A0ABR2WYL1</accession>
<dbReference type="InterPro" id="IPR028098">
    <property type="entry name" value="Glyco_trans_4-like_N"/>
</dbReference>
<feature type="domain" description="Glycosyl transferase family 1" evidence="13">
    <location>
        <begin position="217"/>
        <end position="401"/>
    </location>
</feature>
<reference evidence="15 16" key="1">
    <citation type="submission" date="2023-04" db="EMBL/GenBank/DDBJ databases">
        <title>Genome of Basidiobolus ranarum AG-B5.</title>
        <authorList>
            <person name="Stajich J.E."/>
            <person name="Carter-House D."/>
            <person name="Gryganskyi A."/>
        </authorList>
    </citation>
    <scope>NUCLEOTIDE SEQUENCE [LARGE SCALE GENOMIC DNA]</scope>
    <source>
        <strain evidence="15 16">AG-B5</strain>
    </source>
</reference>
<evidence type="ECO:0000256" key="10">
    <source>
        <dbReference type="ARBA" id="ARBA00045103"/>
    </source>
</evidence>
<dbReference type="PANTHER" id="PTHR45918:SF1">
    <property type="entry name" value="ALPHA-1,3_1,6-MANNOSYLTRANSFERASE ALG2"/>
    <property type="match status" value="1"/>
</dbReference>
<keyword evidence="6 12" id="KW-0812">Transmembrane</keyword>
<gene>
    <name evidence="15" type="primary">ALG2</name>
    <name evidence="15" type="ORF">K7432_004262</name>
</gene>
<evidence type="ECO:0000313" key="15">
    <source>
        <dbReference type="EMBL" id="KAK9766569.1"/>
    </source>
</evidence>
<comment type="function">
    <text evidence="1 12">Mannosylates Man(2)GlcNAc(2)-dolichol diphosphate and Man(1)GlcNAc(2)-dolichol diphosphate to form Man(3)GlcNAc(2)-dolichol diphosphate.</text>
</comment>
<sequence length="453" mass="50865">MSSNKSTSKPVLRVAFVHPDLGIGGAERLVVDSAVGLQKRGHKVVMYTSHHDPKHCFSETSDGTLEVRVRGNTIVPRSFFGLFYIVCAILRNLHLTLTLLRDKDEYDVIFCDQLSISIPLLRFSGAKILFYCHFPDKLLSERKSLLKKLYRYPIDYLEEVTTGMADKIVVNSQFTASIFKKSFKTIQETPGVLYPSIHLESYELQPDLSNPSLKPLVSDKKTIISINRFERKKNIELGVHSFARLQNLMSPEQFSQLRLVVAGGYDLRVLENVEYLEELKNLAEKHGLSTFVIDQKSLAVPPENTNVIFLPSFDEAQRSYLFSIALCLLYTPSNEHFGIVPVESMYSQVPVIAVNSGGPRESVKHGVTGFLCEPTTEAFSTAINRIFTGEVDGKAMGEVGKRHVQEVFSLNTFIDSLEQILLNIRKKSIAFFYLSVLTVVLTGIIMMGLVSNN</sequence>
<dbReference type="Pfam" id="PF13439">
    <property type="entry name" value="Glyco_transf_4"/>
    <property type="match status" value="1"/>
</dbReference>
<dbReference type="InterPro" id="IPR027054">
    <property type="entry name" value="ALG2"/>
</dbReference>
<evidence type="ECO:0000256" key="2">
    <source>
        <dbReference type="ARBA" id="ARBA00004586"/>
    </source>
</evidence>
<comment type="catalytic activity">
    <reaction evidence="10 12">
        <text>a beta-D-Man-(1-&gt;4)-beta-D-GlcNAc-(1-&gt;4)-alpha-D-GlcNAc-diphospho-di-trans,poly-cis-dolichol + GDP-alpha-D-mannose = an alpha-D-Man-(1-&gt;3)-beta-D-Man-(1-&gt;4)-beta-D-GlcNAc-(1-&gt;4)-alpha-D-GlcNAc-diphospho-di-trans,poly-cis-dolichol + GDP + H(+)</text>
        <dbReference type="Rhea" id="RHEA:29515"/>
        <dbReference type="Rhea" id="RHEA-COMP:19511"/>
        <dbReference type="Rhea" id="RHEA-COMP:19513"/>
        <dbReference type="ChEBI" id="CHEBI:15378"/>
        <dbReference type="ChEBI" id="CHEBI:57527"/>
        <dbReference type="ChEBI" id="CHEBI:58189"/>
        <dbReference type="ChEBI" id="CHEBI:58472"/>
        <dbReference type="ChEBI" id="CHEBI:132510"/>
        <dbReference type="EC" id="2.4.1.132"/>
    </reaction>
    <physiologicalReaction direction="left-to-right" evidence="10 12">
        <dbReference type="Rhea" id="RHEA:29516"/>
    </physiologicalReaction>
</comment>
<organism evidence="15 16">
    <name type="scientific">Basidiobolus ranarum</name>
    <dbReference type="NCBI Taxonomy" id="34480"/>
    <lineage>
        <taxon>Eukaryota</taxon>
        <taxon>Fungi</taxon>
        <taxon>Fungi incertae sedis</taxon>
        <taxon>Zoopagomycota</taxon>
        <taxon>Entomophthoromycotina</taxon>
        <taxon>Basidiobolomycetes</taxon>
        <taxon>Basidiobolales</taxon>
        <taxon>Basidiobolaceae</taxon>
        <taxon>Basidiobolus</taxon>
    </lineage>
</organism>